<evidence type="ECO:0000259" key="2">
    <source>
        <dbReference type="Pfam" id="PF09770"/>
    </source>
</evidence>
<evidence type="ECO:0000313" key="4">
    <source>
        <dbReference type="Proteomes" id="UP001357485"/>
    </source>
</evidence>
<gene>
    <name evidence="3" type="primary">PAT1_1</name>
    <name evidence="3" type="ORF">LTR16_002274</name>
</gene>
<name>A0ABR0LYY1_9PEZI</name>
<dbReference type="InterPro" id="IPR019167">
    <property type="entry name" value="PAT1_dom"/>
</dbReference>
<feature type="region of interest" description="Disordered" evidence="1">
    <location>
        <begin position="103"/>
        <end position="131"/>
    </location>
</feature>
<evidence type="ECO:0000256" key="1">
    <source>
        <dbReference type="SAM" id="MobiDB-lite"/>
    </source>
</evidence>
<dbReference type="EMBL" id="JAVRRA010008375">
    <property type="protein sequence ID" value="KAK5256837.1"/>
    <property type="molecule type" value="Genomic_DNA"/>
</dbReference>
<dbReference type="Pfam" id="PF09770">
    <property type="entry name" value="PAT1"/>
    <property type="match status" value="1"/>
</dbReference>
<feature type="compositionally biased region" description="Low complexity" evidence="1">
    <location>
        <begin position="156"/>
        <end position="171"/>
    </location>
</feature>
<dbReference type="Proteomes" id="UP001357485">
    <property type="component" value="Unassembled WGS sequence"/>
</dbReference>
<protein>
    <submittedName>
        <fullName evidence="3">DNA topoisomerase 2-associated protein pat1</fullName>
    </submittedName>
</protein>
<accession>A0ABR0LYY1</accession>
<sequence length="434" mass="47724">MSFFDFGPALPQERAGGHNPSAPGFGHAPDPFAFARKEDGGDDDVLDFEDTYDGLGAQLDEAGDAFNDDTFGAEQREVGKDFDFSGQTAKVADVFQQEQMLHHPGQQLPSSNLPKPATRPSRSGYENYAEPEYIPQLEASASIWGLPQKRQAAERPQPQGQQSYGAAAASSRKMMSLEEVEAAMRAQSRKPTTPQPPPHTHQLSAPPSIIDMAPKPGVPLQQGYTGPPRDSQRPQLPPEQRHSGTRQPPPPEAVGLLWPGAVEQGPQLLQRQQPVSPQVAQRAGSAQLPPYQPFPQPTRILRNPNRLSGQEQLVTPPMKPHLERSGQPRMSTPQATGPAHNREQTRQGPPITHADQAMQLSEEDRAAFLAEEAKRAKRNHKIYMLSKDNGLMTPQDKNFITRIQLQQLLTATGNVDDQGPEATLAEDFYYQVFS</sequence>
<keyword evidence="4" id="KW-1185">Reference proteome</keyword>
<feature type="region of interest" description="Disordered" evidence="1">
    <location>
        <begin position="145"/>
        <end position="257"/>
    </location>
</feature>
<feature type="region of interest" description="Disordered" evidence="1">
    <location>
        <begin position="1"/>
        <end position="31"/>
    </location>
</feature>
<comment type="caution">
    <text evidence="3">The sequence shown here is derived from an EMBL/GenBank/DDBJ whole genome shotgun (WGS) entry which is preliminary data.</text>
</comment>
<organism evidence="3 4">
    <name type="scientific">Cryomyces antarcticus</name>
    <dbReference type="NCBI Taxonomy" id="329879"/>
    <lineage>
        <taxon>Eukaryota</taxon>
        <taxon>Fungi</taxon>
        <taxon>Dikarya</taxon>
        <taxon>Ascomycota</taxon>
        <taxon>Pezizomycotina</taxon>
        <taxon>Dothideomycetes</taxon>
        <taxon>Dothideomycetes incertae sedis</taxon>
        <taxon>Cryomyces</taxon>
    </lineage>
</organism>
<feature type="region of interest" description="Disordered" evidence="1">
    <location>
        <begin position="269"/>
        <end position="349"/>
    </location>
</feature>
<reference evidence="3 4" key="1">
    <citation type="submission" date="2023-08" db="EMBL/GenBank/DDBJ databases">
        <title>Black Yeasts Isolated from many extreme environments.</title>
        <authorList>
            <person name="Coleine C."/>
            <person name="Stajich J.E."/>
            <person name="Selbmann L."/>
        </authorList>
    </citation>
    <scope>NUCLEOTIDE SEQUENCE [LARGE SCALE GENOMIC DNA]</scope>
    <source>
        <strain evidence="3 4">CCFEE 536</strain>
    </source>
</reference>
<proteinExistence type="predicted"/>
<feature type="compositionally biased region" description="Polar residues" evidence="1">
    <location>
        <begin position="269"/>
        <end position="279"/>
    </location>
</feature>
<feature type="domain" description="mRNA decay factor PAT1" evidence="2">
    <location>
        <begin position="1"/>
        <end position="434"/>
    </location>
</feature>
<evidence type="ECO:0000313" key="3">
    <source>
        <dbReference type="EMBL" id="KAK5256837.1"/>
    </source>
</evidence>